<dbReference type="SUPFAM" id="SSF49464">
    <property type="entry name" value="Carboxypeptidase regulatory domain-like"/>
    <property type="match status" value="1"/>
</dbReference>
<dbReference type="InterPro" id="IPR039426">
    <property type="entry name" value="TonB-dep_rcpt-like"/>
</dbReference>
<keyword evidence="10" id="KW-1185">Reference proteome</keyword>
<name>A0A0F5JLG6_9BACT</name>
<keyword evidence="2 7" id="KW-0813">Transport</keyword>
<dbReference type="InterPro" id="IPR037066">
    <property type="entry name" value="Plug_dom_sf"/>
</dbReference>
<dbReference type="STRING" id="1203610.HMPREF1536_01416"/>
<evidence type="ECO:0000256" key="6">
    <source>
        <dbReference type="ARBA" id="ARBA00023237"/>
    </source>
</evidence>
<dbReference type="Gene3D" id="2.40.170.20">
    <property type="entry name" value="TonB-dependent receptor, beta-barrel domain"/>
    <property type="match status" value="1"/>
</dbReference>
<dbReference type="InterPro" id="IPR008969">
    <property type="entry name" value="CarboxyPept-like_regulatory"/>
</dbReference>
<dbReference type="SMART" id="SM00965">
    <property type="entry name" value="STN"/>
    <property type="match status" value="1"/>
</dbReference>
<dbReference type="Gene3D" id="2.170.130.10">
    <property type="entry name" value="TonB-dependent receptor, plug domain"/>
    <property type="match status" value="1"/>
</dbReference>
<dbReference type="Pfam" id="PF07715">
    <property type="entry name" value="Plug"/>
    <property type="match status" value="1"/>
</dbReference>
<comment type="subcellular location">
    <subcellularLocation>
        <location evidence="1 7">Cell outer membrane</location>
        <topology evidence="1 7">Multi-pass membrane protein</topology>
    </subcellularLocation>
</comment>
<dbReference type="FunFam" id="2.170.130.10:FF:000008">
    <property type="entry name" value="SusC/RagA family TonB-linked outer membrane protein"/>
    <property type="match status" value="1"/>
</dbReference>
<dbReference type="InterPro" id="IPR023997">
    <property type="entry name" value="TonB-dep_OMP_SusC/RagA_CS"/>
</dbReference>
<evidence type="ECO:0000256" key="5">
    <source>
        <dbReference type="ARBA" id="ARBA00023136"/>
    </source>
</evidence>
<evidence type="ECO:0000256" key="3">
    <source>
        <dbReference type="ARBA" id="ARBA00022452"/>
    </source>
</evidence>
<keyword evidence="3 7" id="KW-1134">Transmembrane beta strand</keyword>
<protein>
    <submittedName>
        <fullName evidence="9">SusC/RagA family TonB-linked outer membrane protein</fullName>
    </submittedName>
</protein>
<evidence type="ECO:0000256" key="2">
    <source>
        <dbReference type="ARBA" id="ARBA00022448"/>
    </source>
</evidence>
<dbReference type="PROSITE" id="PS52016">
    <property type="entry name" value="TONB_DEPENDENT_REC_3"/>
    <property type="match status" value="1"/>
</dbReference>
<evidence type="ECO:0000313" key="10">
    <source>
        <dbReference type="Proteomes" id="UP000033035"/>
    </source>
</evidence>
<keyword evidence="5 7" id="KW-0472">Membrane</keyword>
<organism evidence="9 10">
    <name type="scientific">Parabacteroides gordonii MS-1 = DSM 23371</name>
    <dbReference type="NCBI Taxonomy" id="1203610"/>
    <lineage>
        <taxon>Bacteria</taxon>
        <taxon>Pseudomonadati</taxon>
        <taxon>Bacteroidota</taxon>
        <taxon>Bacteroidia</taxon>
        <taxon>Bacteroidales</taxon>
        <taxon>Tannerellaceae</taxon>
        <taxon>Parabacteroides</taxon>
    </lineage>
</organism>
<evidence type="ECO:0000313" key="9">
    <source>
        <dbReference type="EMBL" id="KKB58539.1"/>
    </source>
</evidence>
<dbReference type="InterPro" id="IPR036942">
    <property type="entry name" value="Beta-barrel_TonB_sf"/>
</dbReference>
<dbReference type="InterPro" id="IPR012910">
    <property type="entry name" value="Plug_dom"/>
</dbReference>
<reference evidence="9 10" key="1">
    <citation type="submission" date="2013-04" db="EMBL/GenBank/DDBJ databases">
        <title>The Genome Sequence of Parabacteroides gordonii DSM 23371.</title>
        <authorList>
            <consortium name="The Broad Institute Genomics Platform"/>
            <person name="Earl A."/>
            <person name="Ward D."/>
            <person name="Feldgarden M."/>
            <person name="Gevers D."/>
            <person name="Martens E."/>
            <person name="Sakamoto M."/>
            <person name="Benno Y."/>
            <person name="Suzuki N."/>
            <person name="Matsunaga N."/>
            <person name="Koshihara K."/>
            <person name="Seki M."/>
            <person name="Komiya H."/>
            <person name="Walker B."/>
            <person name="Young S."/>
            <person name="Zeng Q."/>
            <person name="Gargeya S."/>
            <person name="Fitzgerald M."/>
            <person name="Haas B."/>
            <person name="Abouelleil A."/>
            <person name="Allen A.W."/>
            <person name="Alvarado L."/>
            <person name="Arachchi H.M."/>
            <person name="Berlin A.M."/>
            <person name="Chapman S.B."/>
            <person name="Gainer-Dewar J."/>
            <person name="Goldberg J."/>
            <person name="Griggs A."/>
            <person name="Gujja S."/>
            <person name="Hansen M."/>
            <person name="Howarth C."/>
            <person name="Imamovic A."/>
            <person name="Ireland A."/>
            <person name="Larimer J."/>
            <person name="McCowan C."/>
            <person name="Murphy C."/>
            <person name="Pearson M."/>
            <person name="Poon T.W."/>
            <person name="Priest M."/>
            <person name="Roberts A."/>
            <person name="Saif S."/>
            <person name="Shea T."/>
            <person name="Sisk P."/>
            <person name="Sykes S."/>
            <person name="Wortman J."/>
            <person name="Nusbaum C."/>
            <person name="Birren B."/>
        </authorList>
    </citation>
    <scope>NUCLEOTIDE SEQUENCE [LARGE SCALE GENOMIC DNA]</scope>
    <source>
        <strain evidence="9 10">MS-1</strain>
    </source>
</reference>
<proteinExistence type="inferred from homology"/>
<dbReference type="PATRIC" id="fig|1203610.3.peg.1449"/>
<gene>
    <name evidence="9" type="ORF">HMPREF1536_01416</name>
</gene>
<dbReference type="Proteomes" id="UP000033035">
    <property type="component" value="Unassembled WGS sequence"/>
</dbReference>
<comment type="similarity">
    <text evidence="7">Belongs to the TonB-dependent receptor family.</text>
</comment>
<dbReference type="Pfam" id="PF13715">
    <property type="entry name" value="CarbopepD_reg_2"/>
    <property type="match status" value="1"/>
</dbReference>
<dbReference type="NCBIfam" id="TIGR04056">
    <property type="entry name" value="OMP_RagA_SusC"/>
    <property type="match status" value="1"/>
</dbReference>
<keyword evidence="4 7" id="KW-0812">Transmembrane</keyword>
<evidence type="ECO:0000256" key="4">
    <source>
        <dbReference type="ARBA" id="ARBA00022692"/>
    </source>
</evidence>
<dbReference type="FunFam" id="2.60.40.1120:FF:000003">
    <property type="entry name" value="Outer membrane protein Omp121"/>
    <property type="match status" value="1"/>
</dbReference>
<evidence type="ECO:0000256" key="7">
    <source>
        <dbReference type="PROSITE-ProRule" id="PRU01360"/>
    </source>
</evidence>
<accession>A0A0F5JLG6</accession>
<dbReference type="Gene3D" id="2.60.40.1120">
    <property type="entry name" value="Carboxypeptidase-like, regulatory domain"/>
    <property type="match status" value="1"/>
</dbReference>
<comment type="caution">
    <text evidence="9">The sequence shown here is derived from an EMBL/GenBank/DDBJ whole genome shotgun (WGS) entry which is preliminary data.</text>
</comment>
<evidence type="ECO:0000256" key="1">
    <source>
        <dbReference type="ARBA" id="ARBA00004571"/>
    </source>
</evidence>
<dbReference type="NCBIfam" id="TIGR04057">
    <property type="entry name" value="SusC_RagA_signa"/>
    <property type="match status" value="1"/>
</dbReference>
<dbReference type="InterPro" id="IPR011662">
    <property type="entry name" value="Secretin/TonB_short_N"/>
</dbReference>
<dbReference type="GO" id="GO:0009279">
    <property type="term" value="C:cell outer membrane"/>
    <property type="evidence" value="ECO:0007669"/>
    <property type="project" value="UniProtKB-SubCell"/>
</dbReference>
<sequence>MKNISDGDSYALLKPIKRIINIMKLTFLALFLCVTGLFATGASSQVAKVTITAQSTPFGEILSNIEKQTDYYFVYDKRDIDLNRKVSIDAREKTVEEVLSTIFRNTDIVYAMKSNNIILMKNNDRMLAIMQQANRKTITGVVLDPQGESIIGANVMEKGTSNGTITDIDGSFTLDVASNATLQVTYIGYMAQEVPVKNQSSVRILMKEDTQNLEEVVVVGYGVQKKANLTGAVSVVSSKDLKDVSSSSVSQALQGKLSGVVITKSNGQPGASSDIRIRGMGTFGDNAPLVVIDGIPADGGLESISSSDIESVNVLKDAASAAIYGSRAANGVILVTTKRGVSEKSSISVDGYFGLQRITRYLDMCNAAEFVELQNEAIANANRWIGGSNITPYFTNDPASYGKGTDWGKELFSVAPTYNVNVSAQGGSQNSSYYMSGGYVDQEGILENTSYNKANFRINNDNKYGERLSFGTSINLSTSLQHGTSNAAGDAYNVSPTIPLYEADGITPGYDKHPGETGINPVYMANLSNPDHRTYKVLGNIYAEYKIFDFLRFRINAGLDFNYYEKKSFTPTYNIADKYGNTRSSYEETRGKNVTWLTDYLLYFDHTFSSKHSIDGMAGFSQQLTTDDDIYGKAYDYVSESKNMQILNGGTNPTDSRNSGAKSQLAMMSWFGRINYNFADRYLLSFNLRADGSSRFASGNRWGFFPSFSGAWRISQEEFFNVPAISNLKLRLNWGQLGNQSVSGRYPTIATLSNMSVLMGQGGYNHSIVPGYYVANLVNKDLKWETTTITNAGVDVGLLDNRLTASAEYYDKRTSGILRQQVIPGTVGLGAPNVNFAKVANRGVELEINWQDKINKDFTYYVGANISTVRNKILQLSDGKDEELRDGGHRDTYINKVGYAIDSFYGWEMEGVYASQEDIDNSPAYGSAIVGSIKFKDQNGDNKIDADDRVILGNSIPKMTFGFKLGAQYKNFDFSMFWQGDLGKKQFMPYEKWVNDGSINYGRWWYENRWNGEGTPGKWPAVIWGGAYSMYQMNDFLLTNSSYARLKNLSVGYSFDVVSKYKFRVYVSGENLVTITSKGFYGYDPERSGTAQYNNWAYSYPAAMTFMIGANIKF</sequence>
<dbReference type="SUPFAM" id="SSF56935">
    <property type="entry name" value="Porins"/>
    <property type="match status" value="1"/>
</dbReference>
<dbReference type="EMBL" id="AQHW01000009">
    <property type="protein sequence ID" value="KKB58539.1"/>
    <property type="molecule type" value="Genomic_DNA"/>
</dbReference>
<dbReference type="HOGENOM" id="CLU_004317_0_2_10"/>
<evidence type="ECO:0000259" key="8">
    <source>
        <dbReference type="SMART" id="SM00965"/>
    </source>
</evidence>
<feature type="domain" description="Secretin/TonB short N-terminal" evidence="8">
    <location>
        <begin position="71"/>
        <end position="122"/>
    </location>
</feature>
<dbReference type="InterPro" id="IPR023996">
    <property type="entry name" value="TonB-dep_OMP_SusC/RagA"/>
</dbReference>
<dbReference type="AlphaFoldDB" id="A0A0F5JLG6"/>
<dbReference type="Pfam" id="PF07660">
    <property type="entry name" value="STN"/>
    <property type="match status" value="1"/>
</dbReference>
<keyword evidence="6 7" id="KW-0998">Cell outer membrane</keyword>